<keyword evidence="2" id="KW-1133">Transmembrane helix</keyword>
<proteinExistence type="predicted"/>
<reference evidence="4 5" key="1">
    <citation type="submission" date="2019-05" db="EMBL/GenBank/DDBJ databases">
        <authorList>
            <person name="Lee S.D."/>
        </authorList>
    </citation>
    <scope>NUCLEOTIDE SEQUENCE [LARGE SCALE GENOMIC DNA]</scope>
    <source>
        <strain evidence="4 5">YC2-7</strain>
    </source>
</reference>
<keyword evidence="2" id="KW-0812">Transmembrane</keyword>
<keyword evidence="5" id="KW-1185">Reference proteome</keyword>
<keyword evidence="2" id="KW-0472">Membrane</keyword>
<gene>
    <name evidence="4" type="ORF">FGL95_13430</name>
</gene>
<comment type="caution">
    <text evidence="4">The sequence shown here is derived from an EMBL/GenBank/DDBJ whole genome shotgun (WGS) entry which is preliminary data.</text>
</comment>
<dbReference type="EMBL" id="VCQU01000004">
    <property type="protein sequence ID" value="NMN96035.1"/>
    <property type="molecule type" value="Genomic_DNA"/>
</dbReference>
<evidence type="ECO:0000256" key="2">
    <source>
        <dbReference type="SAM" id="Phobius"/>
    </source>
</evidence>
<dbReference type="Proteomes" id="UP000535543">
    <property type="component" value="Unassembled WGS sequence"/>
</dbReference>
<name>A0A848KAX5_9NOCA</name>
<dbReference type="AlphaFoldDB" id="A0A848KAX5"/>
<sequence length="223" mass="23588">MGAFVVLILIAVPFSIWAIVSPKGMWWATTAWKFRDPDANEPSDSSYTVTRISGIVAIVALAVMGGIALAAQRDNNERADQQAAAESSRKNPPKFDAPPAEDLGPLPVIGYRLMANGQIGILHFAPPVLQYRHCDPAASADGLGTALVTVHVHGRFAPQKAGDKIADCKVDRYMIHGKYVVATDFAYVGTAAEGQVVMTDSPIGTKDGTIVAPAGNNVVPLLP</sequence>
<dbReference type="RefSeq" id="WP_169587541.1">
    <property type="nucleotide sequence ID" value="NZ_VCQU01000004.1"/>
</dbReference>
<evidence type="ECO:0000313" key="5">
    <source>
        <dbReference type="Proteomes" id="UP000535543"/>
    </source>
</evidence>
<feature type="transmembrane region" description="Helical" evidence="2">
    <location>
        <begin position="52"/>
        <end position="71"/>
    </location>
</feature>
<dbReference type="InterPro" id="IPR045679">
    <property type="entry name" value="DUF6199"/>
</dbReference>
<feature type="domain" description="DUF6199" evidence="3">
    <location>
        <begin position="8"/>
        <end position="64"/>
    </location>
</feature>
<evidence type="ECO:0000259" key="3">
    <source>
        <dbReference type="Pfam" id="PF19701"/>
    </source>
</evidence>
<feature type="region of interest" description="Disordered" evidence="1">
    <location>
        <begin position="78"/>
        <end position="101"/>
    </location>
</feature>
<evidence type="ECO:0000313" key="4">
    <source>
        <dbReference type="EMBL" id="NMN96035.1"/>
    </source>
</evidence>
<protein>
    <recommendedName>
        <fullName evidence="3">DUF6199 domain-containing protein</fullName>
    </recommendedName>
</protein>
<accession>A0A848KAX5</accession>
<evidence type="ECO:0000256" key="1">
    <source>
        <dbReference type="SAM" id="MobiDB-lite"/>
    </source>
</evidence>
<organism evidence="4 5">
    <name type="scientific">Antrihabitans stalactiti</name>
    <dbReference type="NCBI Taxonomy" id="2584121"/>
    <lineage>
        <taxon>Bacteria</taxon>
        <taxon>Bacillati</taxon>
        <taxon>Actinomycetota</taxon>
        <taxon>Actinomycetes</taxon>
        <taxon>Mycobacteriales</taxon>
        <taxon>Nocardiaceae</taxon>
        <taxon>Antrihabitans</taxon>
    </lineage>
</organism>
<dbReference type="Pfam" id="PF19701">
    <property type="entry name" value="DUF6199"/>
    <property type="match status" value="1"/>
</dbReference>
<reference evidence="4 5" key="2">
    <citation type="submission" date="2020-06" db="EMBL/GenBank/DDBJ databases">
        <title>Antribacter stalactiti gen. nov., sp. nov., a new member of the family Nacardiaceae isolated from a cave.</title>
        <authorList>
            <person name="Kim I.S."/>
        </authorList>
    </citation>
    <scope>NUCLEOTIDE SEQUENCE [LARGE SCALE GENOMIC DNA]</scope>
    <source>
        <strain evidence="4 5">YC2-7</strain>
    </source>
</reference>